<dbReference type="EMBL" id="QPID01000003">
    <property type="protein sequence ID" value="RCU51001.1"/>
    <property type="molecule type" value="Genomic_DNA"/>
</dbReference>
<dbReference type="Proteomes" id="UP000252558">
    <property type="component" value="Unassembled WGS sequence"/>
</dbReference>
<comment type="catalytic activity">
    <reaction evidence="3">
        <text>glycyl-tRNA(Ala) + H2O = tRNA(Ala) + glycine + H(+)</text>
        <dbReference type="Rhea" id="RHEA:53744"/>
        <dbReference type="Rhea" id="RHEA-COMP:9657"/>
        <dbReference type="Rhea" id="RHEA-COMP:13640"/>
        <dbReference type="ChEBI" id="CHEBI:15377"/>
        <dbReference type="ChEBI" id="CHEBI:15378"/>
        <dbReference type="ChEBI" id="CHEBI:57305"/>
        <dbReference type="ChEBI" id="CHEBI:78442"/>
        <dbReference type="ChEBI" id="CHEBI:78522"/>
    </reaction>
</comment>
<keyword evidence="2 3" id="KW-0378">Hydrolase</keyword>
<comment type="subcellular location">
    <subcellularLocation>
        <location evidence="3">Cytoplasm</location>
    </subcellularLocation>
</comment>
<comment type="similarity">
    <text evidence="1 3">Belongs to the DTD family.</text>
</comment>
<organism evidence="4 5">
    <name type="scientific">Corallincola holothuriorum</name>
    <dbReference type="NCBI Taxonomy" id="2282215"/>
    <lineage>
        <taxon>Bacteria</taxon>
        <taxon>Pseudomonadati</taxon>
        <taxon>Pseudomonadota</taxon>
        <taxon>Gammaproteobacteria</taxon>
        <taxon>Alteromonadales</taxon>
        <taxon>Psychromonadaceae</taxon>
        <taxon>Corallincola</taxon>
    </lineage>
</organism>
<dbReference type="SUPFAM" id="SSF69500">
    <property type="entry name" value="DTD-like"/>
    <property type="match status" value="1"/>
</dbReference>
<evidence type="ECO:0000313" key="4">
    <source>
        <dbReference type="EMBL" id="RCU51001.1"/>
    </source>
</evidence>
<accession>A0A368NNW9</accession>
<dbReference type="Gene3D" id="3.50.80.10">
    <property type="entry name" value="D-tyrosyl-tRNA(Tyr) deacylase"/>
    <property type="match status" value="1"/>
</dbReference>
<evidence type="ECO:0000313" key="5">
    <source>
        <dbReference type="Proteomes" id="UP000252558"/>
    </source>
</evidence>
<sequence length="145" mass="15626">MIALIQRVKFARVEVNGATVGAINSGLLLFLGVEKGDTDSGCDKLARRVIDYRVFEDDAGKMNLSLLQSGGEILVVSQFTLAADTRKGLRPSFSSAAIPAEGERLYQRFVTQLRQLGVTTATGQFGADMQVSLQNDGPVTFSLQL</sequence>
<protein>
    <recommendedName>
        <fullName evidence="3">D-aminoacyl-tRNA deacylase</fullName>
        <shortName evidence="3">DTD</shortName>
        <ecNumber evidence="3">3.1.1.96</ecNumber>
    </recommendedName>
    <alternativeName>
        <fullName evidence="3">Gly-tRNA(Ala) deacylase</fullName>
        <ecNumber evidence="3">3.1.1.-</ecNumber>
    </alternativeName>
</protein>
<keyword evidence="3" id="KW-0820">tRNA-binding</keyword>
<feature type="short sequence motif" description="Gly-cisPro motif, important for rejection of L-amino acids" evidence="3">
    <location>
        <begin position="137"/>
        <end position="138"/>
    </location>
</feature>
<evidence type="ECO:0000256" key="1">
    <source>
        <dbReference type="ARBA" id="ARBA00009673"/>
    </source>
</evidence>
<dbReference type="CDD" id="cd00563">
    <property type="entry name" value="Dtyr_deacylase"/>
    <property type="match status" value="1"/>
</dbReference>
<dbReference type="FunFam" id="3.50.80.10:FF:000001">
    <property type="entry name" value="D-aminoacyl-tRNA deacylase"/>
    <property type="match status" value="1"/>
</dbReference>
<dbReference type="GO" id="GO:0005737">
    <property type="term" value="C:cytoplasm"/>
    <property type="evidence" value="ECO:0007669"/>
    <property type="project" value="UniProtKB-SubCell"/>
</dbReference>
<dbReference type="GO" id="GO:0106026">
    <property type="term" value="F:Gly-tRNA(Ala) deacylase activity"/>
    <property type="evidence" value="ECO:0007669"/>
    <property type="project" value="UniProtKB-UniRule"/>
</dbReference>
<evidence type="ECO:0000256" key="3">
    <source>
        <dbReference type="HAMAP-Rule" id="MF_00518"/>
    </source>
</evidence>
<dbReference type="HAMAP" id="MF_00518">
    <property type="entry name" value="Deacylase_Dtd"/>
    <property type="match status" value="1"/>
</dbReference>
<comment type="catalytic activity">
    <reaction evidence="3">
        <text>a D-aminoacyl-tRNA + H2O = a tRNA + a D-alpha-amino acid + H(+)</text>
        <dbReference type="Rhea" id="RHEA:13953"/>
        <dbReference type="Rhea" id="RHEA-COMP:10123"/>
        <dbReference type="Rhea" id="RHEA-COMP:10124"/>
        <dbReference type="ChEBI" id="CHEBI:15377"/>
        <dbReference type="ChEBI" id="CHEBI:15378"/>
        <dbReference type="ChEBI" id="CHEBI:59871"/>
        <dbReference type="ChEBI" id="CHEBI:78442"/>
        <dbReference type="ChEBI" id="CHEBI:79333"/>
        <dbReference type="EC" id="3.1.1.96"/>
    </reaction>
</comment>
<dbReference type="EC" id="3.1.1.-" evidence="3"/>
<comment type="function">
    <text evidence="3">An aminoacyl-tRNA editing enzyme that deacylates mischarged D-aminoacyl-tRNAs. Also deacylates mischarged glycyl-tRNA(Ala), protecting cells against glycine mischarging by AlaRS. Acts via tRNA-based rather than protein-based catalysis; rejects L-amino acids rather than detecting D-amino acids in the active site. By recycling D-aminoacyl-tRNA to D-amino acids and free tRNA molecules, this enzyme counteracts the toxicity associated with the formation of D-aminoacyl-tRNA entities in vivo and helps enforce protein L-homochirality.</text>
</comment>
<dbReference type="Pfam" id="PF02580">
    <property type="entry name" value="Tyr_Deacylase"/>
    <property type="match status" value="1"/>
</dbReference>
<reference evidence="4 5" key="1">
    <citation type="submission" date="2018-07" db="EMBL/GenBank/DDBJ databases">
        <title>Corallincola holothuriorum sp. nov., a new facultative anaerobe isolated from sea cucumber Apostichopus japonicus.</title>
        <authorList>
            <person name="Xia H."/>
        </authorList>
    </citation>
    <scope>NUCLEOTIDE SEQUENCE [LARGE SCALE GENOMIC DNA]</scope>
    <source>
        <strain evidence="4 5">C4</strain>
    </source>
</reference>
<dbReference type="GO" id="GO:0019478">
    <property type="term" value="P:D-amino acid catabolic process"/>
    <property type="evidence" value="ECO:0007669"/>
    <property type="project" value="UniProtKB-UniRule"/>
</dbReference>
<proteinExistence type="inferred from homology"/>
<dbReference type="InterPro" id="IPR023509">
    <property type="entry name" value="DTD-like_sf"/>
</dbReference>
<comment type="subunit">
    <text evidence="3">Homodimer.</text>
</comment>
<dbReference type="AlphaFoldDB" id="A0A368NNW9"/>
<dbReference type="GO" id="GO:0051500">
    <property type="term" value="F:D-tyrosyl-tRNA(Tyr) deacylase activity"/>
    <property type="evidence" value="ECO:0007669"/>
    <property type="project" value="TreeGrafter"/>
</dbReference>
<gene>
    <name evidence="3" type="primary">dtd</name>
    <name evidence="4" type="ORF">DU002_06675</name>
</gene>
<dbReference type="InterPro" id="IPR003732">
    <property type="entry name" value="Daa-tRNA_deacyls_DTD"/>
</dbReference>
<dbReference type="RefSeq" id="WP_114337597.1">
    <property type="nucleotide sequence ID" value="NZ_QPID01000003.1"/>
</dbReference>
<dbReference type="EC" id="3.1.1.96" evidence="3"/>
<comment type="domain">
    <text evidence="3">A Gly-cisPro motif from one monomer fits into the active site of the other monomer to allow specific chiral rejection of L-amino acids.</text>
</comment>
<dbReference type="PANTHER" id="PTHR10472">
    <property type="entry name" value="D-TYROSYL-TRNA TYR DEACYLASE"/>
    <property type="match status" value="1"/>
</dbReference>
<keyword evidence="3" id="KW-0694">RNA-binding</keyword>
<dbReference type="PANTHER" id="PTHR10472:SF5">
    <property type="entry name" value="D-AMINOACYL-TRNA DEACYLASE 1"/>
    <property type="match status" value="1"/>
</dbReference>
<dbReference type="OrthoDB" id="9801395at2"/>
<dbReference type="GO" id="GO:0000049">
    <property type="term" value="F:tRNA binding"/>
    <property type="evidence" value="ECO:0007669"/>
    <property type="project" value="UniProtKB-UniRule"/>
</dbReference>
<keyword evidence="5" id="KW-1185">Reference proteome</keyword>
<evidence type="ECO:0000256" key="2">
    <source>
        <dbReference type="ARBA" id="ARBA00022801"/>
    </source>
</evidence>
<dbReference type="GO" id="GO:0043908">
    <property type="term" value="F:Ser(Gly)-tRNA(Ala) hydrolase activity"/>
    <property type="evidence" value="ECO:0007669"/>
    <property type="project" value="UniProtKB-UniRule"/>
</dbReference>
<dbReference type="NCBIfam" id="TIGR00256">
    <property type="entry name" value="D-aminoacyl-tRNA deacylase"/>
    <property type="match status" value="1"/>
</dbReference>
<name>A0A368NNW9_9GAMM</name>
<comment type="caution">
    <text evidence="4">The sequence shown here is derived from an EMBL/GenBank/DDBJ whole genome shotgun (WGS) entry which is preliminary data.</text>
</comment>
<keyword evidence="3" id="KW-0963">Cytoplasm</keyword>